<reference evidence="2 3" key="2">
    <citation type="submission" date="2018-11" db="EMBL/GenBank/DDBJ databases">
        <authorList>
            <consortium name="Pathogen Informatics"/>
        </authorList>
    </citation>
    <scope>NUCLEOTIDE SEQUENCE [LARGE SCALE GENOMIC DNA]</scope>
</reference>
<gene>
    <name evidence="2" type="ORF">GPUH_LOCUS25237</name>
</gene>
<dbReference type="Gene3D" id="3.30.160.60">
    <property type="entry name" value="Classic Zinc Finger"/>
    <property type="match status" value="1"/>
</dbReference>
<feature type="domain" description="C2H2-type" evidence="1">
    <location>
        <begin position="75"/>
        <end position="97"/>
    </location>
</feature>
<evidence type="ECO:0000313" key="3">
    <source>
        <dbReference type="Proteomes" id="UP000271098"/>
    </source>
</evidence>
<dbReference type="InterPro" id="IPR013087">
    <property type="entry name" value="Znf_C2H2_type"/>
</dbReference>
<dbReference type="OrthoDB" id="3561125at2759"/>
<accession>A0A183EW95</accession>
<evidence type="ECO:0000259" key="1">
    <source>
        <dbReference type="SMART" id="SM00355"/>
    </source>
</evidence>
<name>A0A183EW95_9BILA</name>
<feature type="domain" description="C2H2-type" evidence="1">
    <location>
        <begin position="103"/>
        <end position="127"/>
    </location>
</feature>
<organism evidence="4">
    <name type="scientific">Gongylonema pulchrum</name>
    <dbReference type="NCBI Taxonomy" id="637853"/>
    <lineage>
        <taxon>Eukaryota</taxon>
        <taxon>Metazoa</taxon>
        <taxon>Ecdysozoa</taxon>
        <taxon>Nematoda</taxon>
        <taxon>Chromadorea</taxon>
        <taxon>Rhabditida</taxon>
        <taxon>Spirurina</taxon>
        <taxon>Spiruromorpha</taxon>
        <taxon>Spiruroidea</taxon>
        <taxon>Gongylonematidae</taxon>
        <taxon>Gongylonema</taxon>
    </lineage>
</organism>
<dbReference type="AlphaFoldDB" id="A0A183EW95"/>
<protein>
    <submittedName>
        <fullName evidence="4">C2H2-type domain-containing protein</fullName>
    </submittedName>
</protein>
<evidence type="ECO:0000313" key="2">
    <source>
        <dbReference type="EMBL" id="VDN43948.1"/>
    </source>
</evidence>
<evidence type="ECO:0000313" key="4">
    <source>
        <dbReference type="WBParaSite" id="GPUH_0002526601-mRNA-1"/>
    </source>
</evidence>
<feature type="domain" description="C2H2-type" evidence="1">
    <location>
        <begin position="4"/>
        <end position="27"/>
    </location>
</feature>
<sequence>MSLHQCPLCDYGAAESRLVRRHMKNGHKKKEIAGLEPVANVVEHRAAFSEMHDRCFPGRPKRLSNITISDEGRRAKCRQCGATISRKRRLSHLLERHLQKIIYRCSLCSFESFHDENAVVAHIQEQHDGNGRVINELHKYRAEAEAMARNCFLDWQLRV</sequence>
<proteinExistence type="predicted"/>
<dbReference type="Proteomes" id="UP000271098">
    <property type="component" value="Unassembled WGS sequence"/>
</dbReference>
<dbReference type="EMBL" id="UYRT01104344">
    <property type="protein sequence ID" value="VDN43948.1"/>
    <property type="molecule type" value="Genomic_DNA"/>
</dbReference>
<dbReference type="WBParaSite" id="GPUH_0002526601-mRNA-1">
    <property type="protein sequence ID" value="GPUH_0002526601-mRNA-1"/>
    <property type="gene ID" value="GPUH_0002526601"/>
</dbReference>
<keyword evidence="3" id="KW-1185">Reference proteome</keyword>
<dbReference type="SMART" id="SM00355">
    <property type="entry name" value="ZnF_C2H2"/>
    <property type="match status" value="3"/>
</dbReference>
<reference evidence="4" key="1">
    <citation type="submission" date="2016-06" db="UniProtKB">
        <authorList>
            <consortium name="WormBaseParasite"/>
        </authorList>
    </citation>
    <scope>IDENTIFICATION</scope>
</reference>